<name>I7J403_AMBTC</name>
<reference evidence="8" key="2">
    <citation type="journal article" date="2012" name="Plant Cell">
        <title>A Light-Regulated Genetic Module Was Recruited to Carpel Development in Arabidopsis following a Structural Change to SPATULA.</title>
        <authorList>
            <person name="Reymond M.C."/>
            <person name="Brunoud G."/>
            <person name="Chauvet A."/>
            <person name="Martinez-Garcia J.F."/>
            <person name="Martin-Magniette M.L."/>
            <person name="Moneger F."/>
            <person name="Scutt C.P."/>
        </authorList>
    </citation>
    <scope>NUCLEOTIDE SEQUENCE</scope>
    <source>
        <tissue evidence="8">Flower</tissue>
    </source>
</reference>
<dbReference type="InterPro" id="IPR036638">
    <property type="entry name" value="HLH_DNA-bd_sf"/>
</dbReference>
<dbReference type="PANTHER" id="PTHR45855:SF6">
    <property type="entry name" value="TRANSCRIPTION FACTOR ALC"/>
    <property type="match status" value="1"/>
</dbReference>
<sequence length="445" mass="48294">MPFSPSSSSALSSFSSSFPSQNSDFALAMAAGRAAGFIPQANWEAFRHLKTFQPHPSPFLASSEFSGDNKTLHEQPLRPEFPVLGDFARRNLPLVSSSVGDETAEGTERGVCGTSGLSEAGVSGRQSSIGDQSSPRRDSEPCKKKKAHNDTDLDDLDCESEEGQEPSEEMSKPAPSRSSTKRSRAAEVHNLSEKRRRSRINEKMKALQNLIPNSNKTDKASMLDEAIEYLKQLQLQVQMLSMKSGINLAPMCMPGQLQSMQLPQICMGFTTENGTLPITMGMGLLPVNQQDSSSQPSFDLPNISPPSSSLQSLVMPNIPNVIPNSGGCAETSSFGLDSSQGLVRPYQLSSPAEDIYRADILPQQQVDMIQSVRSTAENQTKTVASSLSMDGQVTVLERANYLEAFMCVGDKVRPGLPKDVNSQSMVQRLHCSKIERGISNTEPSK</sequence>
<dbReference type="SUPFAM" id="SSF47459">
    <property type="entry name" value="HLH, helix-loop-helix DNA-binding domain"/>
    <property type="match status" value="1"/>
</dbReference>
<keyword evidence="4" id="KW-0804">Transcription</keyword>
<evidence type="ECO:0000256" key="2">
    <source>
        <dbReference type="ARBA" id="ARBA00023015"/>
    </source>
</evidence>
<evidence type="ECO:0000256" key="4">
    <source>
        <dbReference type="ARBA" id="ARBA00023163"/>
    </source>
</evidence>
<dbReference type="Gene3D" id="4.10.280.10">
    <property type="entry name" value="Helix-loop-helix DNA-binding domain"/>
    <property type="match status" value="1"/>
</dbReference>
<evidence type="ECO:0000256" key="5">
    <source>
        <dbReference type="ARBA" id="ARBA00023242"/>
    </source>
</evidence>
<dbReference type="PROSITE" id="PS50888">
    <property type="entry name" value="BHLH"/>
    <property type="match status" value="1"/>
</dbReference>
<dbReference type="EMBL" id="HE610412">
    <property type="protein sequence ID" value="CCE46185.1"/>
    <property type="molecule type" value="mRNA"/>
</dbReference>
<proteinExistence type="evidence at transcript level"/>
<organism evidence="8">
    <name type="scientific">Amborella trichopoda</name>
    <dbReference type="NCBI Taxonomy" id="13333"/>
    <lineage>
        <taxon>Eukaryota</taxon>
        <taxon>Viridiplantae</taxon>
        <taxon>Streptophyta</taxon>
        <taxon>Embryophyta</taxon>
        <taxon>Tracheophyta</taxon>
        <taxon>Spermatophyta</taxon>
        <taxon>Magnoliopsida</taxon>
        <taxon>Amborellales</taxon>
        <taxon>Amborellaceae</taxon>
        <taxon>Amborella</taxon>
    </lineage>
</organism>
<dbReference type="Pfam" id="PF00010">
    <property type="entry name" value="HLH"/>
    <property type="match status" value="1"/>
</dbReference>
<dbReference type="GO" id="GO:0046983">
    <property type="term" value="F:protein dimerization activity"/>
    <property type="evidence" value="ECO:0007669"/>
    <property type="project" value="InterPro"/>
</dbReference>
<evidence type="ECO:0000256" key="6">
    <source>
        <dbReference type="SAM" id="MobiDB-lite"/>
    </source>
</evidence>
<gene>
    <name evidence="8" type="primary">SPATULA</name>
</gene>
<feature type="compositionally biased region" description="Polar residues" evidence="6">
    <location>
        <begin position="124"/>
        <end position="133"/>
    </location>
</feature>
<feature type="region of interest" description="Disordered" evidence="6">
    <location>
        <begin position="98"/>
        <end position="199"/>
    </location>
</feature>
<dbReference type="CDD" id="cd11445">
    <property type="entry name" value="bHLH_AtPIF_like"/>
    <property type="match status" value="1"/>
</dbReference>
<accession>I7J403</accession>
<dbReference type="GO" id="GO:0005634">
    <property type="term" value="C:nucleus"/>
    <property type="evidence" value="ECO:0007669"/>
    <property type="project" value="UniProtKB-SubCell"/>
</dbReference>
<dbReference type="FunFam" id="4.10.280.10:FF:000004">
    <property type="entry name" value="Basic helix-loop-helix transcription factor"/>
    <property type="match status" value="1"/>
</dbReference>
<dbReference type="InterPro" id="IPR011598">
    <property type="entry name" value="bHLH_dom"/>
</dbReference>
<dbReference type="InterPro" id="IPR047265">
    <property type="entry name" value="PIF1-like_bHLH"/>
</dbReference>
<feature type="domain" description="BHLH" evidence="7">
    <location>
        <begin position="184"/>
        <end position="233"/>
    </location>
</feature>
<dbReference type="InterPro" id="IPR031066">
    <property type="entry name" value="bHLH_ALC-like_plant"/>
</dbReference>
<dbReference type="GO" id="GO:0003677">
    <property type="term" value="F:DNA binding"/>
    <property type="evidence" value="ECO:0007669"/>
    <property type="project" value="UniProtKB-KW"/>
</dbReference>
<reference evidence="8" key="1">
    <citation type="submission" date="2011-11" db="EMBL/GenBank/DDBJ databases">
        <authorList>
            <person name="Scutt C."/>
        </authorList>
    </citation>
    <scope>NUCLEOTIDE SEQUENCE</scope>
    <source>
        <tissue evidence="8">Flower</tissue>
    </source>
</reference>
<evidence type="ECO:0000256" key="3">
    <source>
        <dbReference type="ARBA" id="ARBA00023125"/>
    </source>
</evidence>
<dbReference type="SMART" id="SM00353">
    <property type="entry name" value="HLH"/>
    <property type="match status" value="1"/>
</dbReference>
<keyword evidence="2" id="KW-0805">Transcription regulation</keyword>
<comment type="subcellular location">
    <subcellularLocation>
        <location evidence="1">Nucleus</location>
    </subcellularLocation>
</comment>
<dbReference type="KEGG" id="atr:18446299"/>
<feature type="region of interest" description="Disordered" evidence="6">
    <location>
        <begin position="57"/>
        <end position="76"/>
    </location>
</feature>
<evidence type="ECO:0000256" key="1">
    <source>
        <dbReference type="ARBA" id="ARBA00004123"/>
    </source>
</evidence>
<feature type="compositionally biased region" description="Basic and acidic residues" evidence="6">
    <location>
        <begin position="184"/>
        <end position="199"/>
    </location>
</feature>
<dbReference type="GeneID" id="18446299"/>
<dbReference type="RefSeq" id="NP_001292767.1">
    <property type="nucleotide sequence ID" value="NM_001305838.1"/>
</dbReference>
<dbReference type="AlphaFoldDB" id="I7J403"/>
<feature type="compositionally biased region" description="Acidic residues" evidence="6">
    <location>
        <begin position="152"/>
        <end position="168"/>
    </location>
</feature>
<keyword evidence="3" id="KW-0238">DNA-binding</keyword>
<evidence type="ECO:0000313" key="8">
    <source>
        <dbReference type="EMBL" id="CCE46185.1"/>
    </source>
</evidence>
<dbReference type="PANTHER" id="PTHR45855">
    <property type="entry name" value="TRANSCRIPTION FACTOR PIF1-RELATED"/>
    <property type="match status" value="1"/>
</dbReference>
<dbReference type="OrthoDB" id="690068at2759"/>
<evidence type="ECO:0000259" key="7">
    <source>
        <dbReference type="PROSITE" id="PS50888"/>
    </source>
</evidence>
<protein>
    <submittedName>
        <fullName evidence="8">BHLH transcription factor</fullName>
    </submittedName>
</protein>
<keyword evidence="5" id="KW-0539">Nucleus</keyword>